<dbReference type="InterPro" id="IPR011008">
    <property type="entry name" value="Dimeric_a/b-barrel"/>
</dbReference>
<name>A0A1I7BXU9_9ACTN</name>
<dbReference type="InterPro" id="IPR038474">
    <property type="entry name" value="Polyketide_synth_cyclase_sf"/>
</dbReference>
<reference evidence="2" key="1">
    <citation type="submission" date="2016-10" db="EMBL/GenBank/DDBJ databases">
        <authorList>
            <person name="Varghese N."/>
            <person name="Submissions S."/>
        </authorList>
    </citation>
    <scope>NUCLEOTIDE SEQUENCE [LARGE SCALE GENOMIC DNA]</scope>
    <source>
        <strain evidence="2">DSM 46136</strain>
    </source>
</reference>
<dbReference type="Gene3D" id="3.30.70.1090">
    <property type="entry name" value="Dimeric alpha+beta barrel"/>
    <property type="match status" value="1"/>
</dbReference>
<dbReference type="OrthoDB" id="4147507at2"/>
<dbReference type="STRING" id="1296565.SAMN05660657_03909"/>
<dbReference type="EMBL" id="FPBA01000016">
    <property type="protein sequence ID" value="SFT91980.1"/>
    <property type="molecule type" value="Genomic_DNA"/>
</dbReference>
<organism evidence="1 2">
    <name type="scientific">Geodermatophilus amargosae</name>
    <dbReference type="NCBI Taxonomy" id="1296565"/>
    <lineage>
        <taxon>Bacteria</taxon>
        <taxon>Bacillati</taxon>
        <taxon>Actinomycetota</taxon>
        <taxon>Actinomycetes</taxon>
        <taxon>Geodermatophilales</taxon>
        <taxon>Geodermatophilaceae</taxon>
        <taxon>Geodermatophilus</taxon>
    </lineage>
</organism>
<evidence type="ECO:0000313" key="1">
    <source>
        <dbReference type="EMBL" id="SFT91980.1"/>
    </source>
</evidence>
<dbReference type="Pfam" id="PF04673">
    <property type="entry name" value="Cyclase_polyket"/>
    <property type="match status" value="1"/>
</dbReference>
<dbReference type="RefSeq" id="WP_093581932.1">
    <property type="nucleotide sequence ID" value="NZ_FPBA01000016.1"/>
</dbReference>
<accession>A0A1I7BXU9</accession>
<evidence type="ECO:0000313" key="2">
    <source>
        <dbReference type="Proteomes" id="UP000199546"/>
    </source>
</evidence>
<protein>
    <submittedName>
        <fullName evidence="1">Cyclase</fullName>
    </submittedName>
</protein>
<keyword evidence="2" id="KW-1185">Reference proteome</keyword>
<sequence>MHQTMIIAKMTPSDASKVAEVFARSDATSMPYDIGVQRRSLFTFHDLYVHLIEFDRPEQEAMAVAQTLPAFRAVSEELRPYIVAYDPNWKSPRDAMARRFYEWSAERS</sequence>
<proteinExistence type="predicted"/>
<dbReference type="InterPro" id="IPR006765">
    <property type="entry name" value="Polyketide_synth_cyclase"/>
</dbReference>
<dbReference type="Proteomes" id="UP000199546">
    <property type="component" value="Unassembled WGS sequence"/>
</dbReference>
<dbReference type="SUPFAM" id="SSF54909">
    <property type="entry name" value="Dimeric alpha+beta barrel"/>
    <property type="match status" value="1"/>
</dbReference>
<dbReference type="AlphaFoldDB" id="A0A1I7BXU9"/>
<dbReference type="GO" id="GO:0030639">
    <property type="term" value="P:polyketide biosynthetic process"/>
    <property type="evidence" value="ECO:0007669"/>
    <property type="project" value="InterPro"/>
</dbReference>
<gene>
    <name evidence="1" type="ORF">SAMN05660657_03909</name>
</gene>